<reference evidence="1 2" key="1">
    <citation type="submission" date="2019-02" db="EMBL/GenBank/DDBJ databases">
        <title>Genomic Encyclopedia of Type Strains, Phase IV (KMG-IV): sequencing the most valuable type-strain genomes for metagenomic binning, comparative biology and taxonomic classification.</title>
        <authorList>
            <person name="Goeker M."/>
        </authorList>
    </citation>
    <scope>NUCLEOTIDE SEQUENCE [LARGE SCALE GENOMIC DNA]</scope>
    <source>
        <strain evidence="1 2">DSM 101727</strain>
    </source>
</reference>
<dbReference type="RefSeq" id="WP_130344754.1">
    <property type="nucleotide sequence ID" value="NZ_SGWQ01000004.1"/>
</dbReference>
<name>A0A4Q7KUM5_9PSEU</name>
<keyword evidence="2" id="KW-1185">Reference proteome</keyword>
<dbReference type="EMBL" id="SGWQ01000004">
    <property type="protein sequence ID" value="RZS39192.1"/>
    <property type="molecule type" value="Genomic_DNA"/>
</dbReference>
<dbReference type="AlphaFoldDB" id="A0A4Q7KUM5"/>
<evidence type="ECO:0000313" key="1">
    <source>
        <dbReference type="EMBL" id="RZS39192.1"/>
    </source>
</evidence>
<sequence>MSETEGVVRPEGDRWLATCGLGSHTRQLGVYATREEAVTVAGEGGRRVVFANKGESGWDAYVRVQREDVAATVGLPVDWMSSGDVLAVELDELTGHPHWGGDPEHARKTLEAKGLYVWQHRTERKTSGYRLAPHGDTVRAALVAGHMSRRVLLCDSRPWPSEEPGHPRGAACVRCGGRAYYGDRETE</sequence>
<organism evidence="1 2">
    <name type="scientific">Herbihabitans rhizosphaerae</name>
    <dbReference type="NCBI Taxonomy" id="1872711"/>
    <lineage>
        <taxon>Bacteria</taxon>
        <taxon>Bacillati</taxon>
        <taxon>Actinomycetota</taxon>
        <taxon>Actinomycetes</taxon>
        <taxon>Pseudonocardiales</taxon>
        <taxon>Pseudonocardiaceae</taxon>
        <taxon>Herbihabitans</taxon>
    </lineage>
</organism>
<evidence type="ECO:0000313" key="2">
    <source>
        <dbReference type="Proteomes" id="UP000294257"/>
    </source>
</evidence>
<comment type="caution">
    <text evidence="1">The sequence shown here is derived from an EMBL/GenBank/DDBJ whole genome shotgun (WGS) entry which is preliminary data.</text>
</comment>
<gene>
    <name evidence="1" type="ORF">EV193_104408</name>
</gene>
<protein>
    <submittedName>
        <fullName evidence="1">Uncharacterized protein</fullName>
    </submittedName>
</protein>
<dbReference type="Proteomes" id="UP000294257">
    <property type="component" value="Unassembled WGS sequence"/>
</dbReference>
<proteinExistence type="predicted"/>
<accession>A0A4Q7KUM5</accession>